<dbReference type="Gene3D" id="3.40.50.360">
    <property type="match status" value="1"/>
</dbReference>
<evidence type="ECO:0000313" key="4">
    <source>
        <dbReference type="Proteomes" id="UP000192441"/>
    </source>
</evidence>
<organism evidence="3 4">
    <name type="scientific">Mycobacterium branderi</name>
    <dbReference type="NCBI Taxonomy" id="43348"/>
    <lineage>
        <taxon>Bacteria</taxon>
        <taxon>Bacillati</taxon>
        <taxon>Actinomycetota</taxon>
        <taxon>Actinomycetes</taxon>
        <taxon>Mycobacteriales</taxon>
        <taxon>Mycobacteriaceae</taxon>
        <taxon>Mycobacterium</taxon>
    </lineage>
</organism>
<dbReference type="GO" id="GO:0016491">
    <property type="term" value="F:oxidoreductase activity"/>
    <property type="evidence" value="ECO:0007669"/>
    <property type="project" value="InterPro"/>
</dbReference>
<dbReference type="EMBL" id="MVHM01000021">
    <property type="protein sequence ID" value="ORA32934.1"/>
    <property type="molecule type" value="Genomic_DNA"/>
</dbReference>
<evidence type="ECO:0000313" key="2">
    <source>
        <dbReference type="EMBL" id="BBZ10882.1"/>
    </source>
</evidence>
<evidence type="ECO:0000259" key="1">
    <source>
        <dbReference type="Pfam" id="PF03358"/>
    </source>
</evidence>
<reference evidence="3 4" key="1">
    <citation type="submission" date="2016-12" db="EMBL/GenBank/DDBJ databases">
        <title>The new phylogeny of genus Mycobacterium.</title>
        <authorList>
            <person name="Tortoli E."/>
            <person name="Trovato A."/>
            <person name="Cirillo D.M."/>
        </authorList>
    </citation>
    <scope>NUCLEOTIDE SEQUENCE [LARGE SCALE GENOMIC DNA]</scope>
    <source>
        <strain evidence="3 4">DSM 44624</strain>
    </source>
</reference>
<dbReference type="GO" id="GO:0005829">
    <property type="term" value="C:cytosol"/>
    <property type="evidence" value="ECO:0007669"/>
    <property type="project" value="TreeGrafter"/>
</dbReference>
<dbReference type="PANTHER" id="PTHR30543">
    <property type="entry name" value="CHROMATE REDUCTASE"/>
    <property type="match status" value="1"/>
</dbReference>
<protein>
    <submittedName>
        <fullName evidence="2">Flavin reductase</fullName>
    </submittedName>
</protein>
<dbReference type="Proteomes" id="UP000467379">
    <property type="component" value="Chromosome"/>
</dbReference>
<accession>A0A7I7W1S0</accession>
<dbReference type="InterPro" id="IPR005025">
    <property type="entry name" value="FMN_Rdtase-like_dom"/>
</dbReference>
<dbReference type="PANTHER" id="PTHR30543:SF21">
    <property type="entry name" value="NAD(P)H-DEPENDENT FMN REDUCTASE LOT6"/>
    <property type="match status" value="1"/>
</dbReference>
<reference evidence="2" key="3">
    <citation type="submission" date="2020-02" db="EMBL/GenBank/DDBJ databases">
        <authorList>
            <person name="Matsumoto Y."/>
            <person name="Motooka D."/>
            <person name="Nakamura S."/>
        </authorList>
    </citation>
    <scope>NUCLEOTIDE SEQUENCE</scope>
    <source>
        <strain evidence="2">JCM 12687</strain>
    </source>
</reference>
<dbReference type="Pfam" id="PF03358">
    <property type="entry name" value="FMN_red"/>
    <property type="match status" value="1"/>
</dbReference>
<dbReference type="Proteomes" id="UP000192441">
    <property type="component" value="Unassembled WGS sequence"/>
</dbReference>
<dbReference type="OrthoDB" id="9812295at2"/>
<evidence type="ECO:0000313" key="5">
    <source>
        <dbReference type="Proteomes" id="UP000467379"/>
    </source>
</evidence>
<feature type="domain" description="NADPH-dependent FMN reductase-like" evidence="1">
    <location>
        <begin position="1"/>
        <end position="143"/>
    </location>
</feature>
<dbReference type="EMBL" id="AP022606">
    <property type="protein sequence ID" value="BBZ10882.1"/>
    <property type="molecule type" value="Genomic_DNA"/>
</dbReference>
<dbReference type="AlphaFoldDB" id="A0A7I7W1S0"/>
<gene>
    <name evidence="3" type="ORF">BST20_23480</name>
    <name evidence="2" type="ORF">MBRA_10770</name>
</gene>
<sequence>MHIQVIVGSVREGRRAKPVADWVCAQAASRQDCSVELVDLKDWDLPMMSLAKPPILGDYEDPLQQRWAQQVSQGDGYIFVTPEYNHGYSPALKNALDYLYAEWARKPASFVTYGGVAGARGVEQLRLVLIELRMAPLRDALHINGIGNKLNDGVFNGDTNDISQLNTAIDDLLWWSRALSAARVSD</sequence>
<evidence type="ECO:0000313" key="3">
    <source>
        <dbReference type="EMBL" id="ORA32934.1"/>
    </source>
</evidence>
<name>A0A7I7W1S0_9MYCO</name>
<dbReference type="InterPro" id="IPR050712">
    <property type="entry name" value="NAD(P)H-dep_reductase"/>
</dbReference>
<keyword evidence="5" id="KW-1185">Reference proteome</keyword>
<proteinExistence type="predicted"/>
<dbReference type="GO" id="GO:0010181">
    <property type="term" value="F:FMN binding"/>
    <property type="evidence" value="ECO:0007669"/>
    <property type="project" value="TreeGrafter"/>
</dbReference>
<dbReference type="SUPFAM" id="SSF52218">
    <property type="entry name" value="Flavoproteins"/>
    <property type="match status" value="1"/>
</dbReference>
<reference evidence="2 5" key="2">
    <citation type="journal article" date="2019" name="Emerg. Microbes Infect.">
        <title>Comprehensive subspecies identification of 175 nontuberculous mycobacteria species based on 7547 genomic profiles.</title>
        <authorList>
            <person name="Matsumoto Y."/>
            <person name="Kinjo T."/>
            <person name="Motooka D."/>
            <person name="Nabeya D."/>
            <person name="Jung N."/>
            <person name="Uechi K."/>
            <person name="Horii T."/>
            <person name="Iida T."/>
            <person name="Fujita J."/>
            <person name="Nakamura S."/>
        </authorList>
    </citation>
    <scope>NUCLEOTIDE SEQUENCE [LARGE SCALE GENOMIC DNA]</scope>
    <source>
        <strain evidence="2 5">JCM 12687</strain>
    </source>
</reference>
<dbReference type="RefSeq" id="WP_083133821.1">
    <property type="nucleotide sequence ID" value="NZ_AP022606.1"/>
</dbReference>
<dbReference type="InterPro" id="IPR029039">
    <property type="entry name" value="Flavoprotein-like_sf"/>
</dbReference>